<gene>
    <name evidence="9" type="ORF">D0867_09306</name>
</gene>
<evidence type="ECO:0000256" key="4">
    <source>
        <dbReference type="ARBA" id="ARBA00022729"/>
    </source>
</evidence>
<dbReference type="Proteomes" id="UP000271337">
    <property type="component" value="Unassembled WGS sequence"/>
</dbReference>
<name>A0A3M6YXK9_HORWE</name>
<organism evidence="9 10">
    <name type="scientific">Hortaea werneckii</name>
    <name type="common">Black yeast</name>
    <name type="synonym">Cladosporium werneckii</name>
    <dbReference type="NCBI Taxonomy" id="91943"/>
    <lineage>
        <taxon>Eukaryota</taxon>
        <taxon>Fungi</taxon>
        <taxon>Dikarya</taxon>
        <taxon>Ascomycota</taxon>
        <taxon>Pezizomycotina</taxon>
        <taxon>Dothideomycetes</taxon>
        <taxon>Dothideomycetidae</taxon>
        <taxon>Mycosphaerellales</taxon>
        <taxon>Teratosphaeriaceae</taxon>
        <taxon>Hortaea</taxon>
    </lineage>
</organism>
<keyword evidence="4" id="KW-0732">Signal</keyword>
<keyword evidence="6" id="KW-0106">Calcium</keyword>
<accession>A0A3M6YXK9</accession>
<dbReference type="Pfam" id="PF07519">
    <property type="entry name" value="Tannase"/>
    <property type="match status" value="1"/>
</dbReference>
<dbReference type="OrthoDB" id="3039123at2759"/>
<proteinExistence type="inferred from homology"/>
<keyword evidence="2" id="KW-0719">Serine esterase</keyword>
<dbReference type="InterPro" id="IPR011118">
    <property type="entry name" value="Tannase/feruloyl_esterase"/>
</dbReference>
<dbReference type="InterPro" id="IPR029058">
    <property type="entry name" value="AB_hydrolase_fold"/>
</dbReference>
<dbReference type="AlphaFoldDB" id="A0A3M6YXK9"/>
<dbReference type="EMBL" id="QWIL01001113">
    <property type="protein sequence ID" value="RMY07579.1"/>
    <property type="molecule type" value="Genomic_DNA"/>
</dbReference>
<protein>
    <recommendedName>
        <fullName evidence="8">Carboxylic ester hydrolase</fullName>
        <ecNumber evidence="8">3.1.1.-</ecNumber>
    </recommendedName>
</protein>
<comment type="caution">
    <text evidence="9">The sequence shown here is derived from an EMBL/GenBank/DDBJ whole genome shotgun (WGS) entry which is preliminary data.</text>
</comment>
<dbReference type="Gene3D" id="3.40.50.1820">
    <property type="entry name" value="alpha/beta hydrolase"/>
    <property type="match status" value="1"/>
</dbReference>
<dbReference type="SUPFAM" id="SSF53474">
    <property type="entry name" value="alpha/beta-Hydrolases"/>
    <property type="match status" value="1"/>
</dbReference>
<evidence type="ECO:0000313" key="9">
    <source>
        <dbReference type="EMBL" id="RMY07579.1"/>
    </source>
</evidence>
<evidence type="ECO:0000256" key="3">
    <source>
        <dbReference type="ARBA" id="ARBA00022723"/>
    </source>
</evidence>
<dbReference type="GO" id="GO:0030600">
    <property type="term" value="F:feruloyl esterase activity"/>
    <property type="evidence" value="ECO:0007669"/>
    <property type="project" value="UniProtKB-ARBA"/>
</dbReference>
<evidence type="ECO:0000256" key="5">
    <source>
        <dbReference type="ARBA" id="ARBA00022801"/>
    </source>
</evidence>
<evidence type="ECO:0000256" key="8">
    <source>
        <dbReference type="RuleBase" id="RU361238"/>
    </source>
</evidence>
<dbReference type="EC" id="3.1.1.-" evidence="8"/>
<evidence type="ECO:0000256" key="2">
    <source>
        <dbReference type="ARBA" id="ARBA00022487"/>
    </source>
</evidence>
<comment type="similarity">
    <text evidence="1 8">Belongs to the tannase family.</text>
</comment>
<evidence type="ECO:0000256" key="1">
    <source>
        <dbReference type="ARBA" id="ARBA00006249"/>
    </source>
</evidence>
<dbReference type="GO" id="GO:0046872">
    <property type="term" value="F:metal ion binding"/>
    <property type="evidence" value="ECO:0007669"/>
    <property type="project" value="UniProtKB-KW"/>
</dbReference>
<evidence type="ECO:0000256" key="7">
    <source>
        <dbReference type="ARBA" id="ARBA00023157"/>
    </source>
</evidence>
<dbReference type="PANTHER" id="PTHR33938:SF13">
    <property type="entry name" value="CARBOXYLIC ESTER HYDROLASE"/>
    <property type="match status" value="1"/>
</dbReference>
<sequence length="529" mass="58159">MAPLRCTEKAYLETAYRIEMSLLNHTHCAPSAIPTPVVFGAEILHLTAEPVYNFSREVLDQLYYNHPSISVKNVDFCNVTVSYTHNGQDDNINVETWLPLDTWNGRLQAVGGGGYVAGRFPLSNTAMAGAVGNGYVTTSTDAGLGPSYVPDTWAQVGKGNVDLFALQNLASVSLDDQAIIAKSIVESFYGRRPDYSYWSGCSQGGRQGFMLAQRFPQAYDGIAASAPAINWAQFMPQTAWAQVLMNIMGAFPHPCELDAITDAVIEACGLSPDNVTNNFYDPEPCHFDPFSVIGQVVNCSRAEQNIAVGFEAAMIANATWNGPRTEDDEFLWFGPNPQARLTGAAELTDITSDVGLAMTSCNETECHGVPTELGEAWLKFFVQKDPQWNYTMIKSIGEFSRLFRQSVNEFDSLIGTSSADLKQFRDVGGKMITYHGQADGIIPTRGTRQYYDRAMSFTPDIQDFFRYFEVPGLEHCTGGTGGQPTRTFQALVDWVEHGIVPDTLPVFKNGDDGALYSRFLSPYQGQNPL</sequence>
<keyword evidence="3" id="KW-0479">Metal-binding</keyword>
<evidence type="ECO:0000313" key="10">
    <source>
        <dbReference type="Proteomes" id="UP000271337"/>
    </source>
</evidence>
<keyword evidence="7" id="KW-1015">Disulfide bond</keyword>
<reference evidence="9 10" key="1">
    <citation type="journal article" date="2018" name="BMC Genomics">
        <title>Genomic evidence for intraspecific hybridization in a clonal and extremely halotolerant yeast.</title>
        <authorList>
            <person name="Gostincar C."/>
            <person name="Stajich J.E."/>
            <person name="Zupancic J."/>
            <person name="Zalar P."/>
            <person name="Gunde-Cimerman N."/>
        </authorList>
    </citation>
    <scope>NUCLEOTIDE SEQUENCE [LARGE SCALE GENOMIC DNA]</scope>
    <source>
        <strain evidence="9 10">EXF-6669</strain>
    </source>
</reference>
<dbReference type="PANTHER" id="PTHR33938">
    <property type="entry name" value="FERULOYL ESTERASE B-RELATED"/>
    <property type="match status" value="1"/>
</dbReference>
<evidence type="ECO:0000256" key="6">
    <source>
        <dbReference type="ARBA" id="ARBA00022837"/>
    </source>
</evidence>
<keyword evidence="5 8" id="KW-0378">Hydrolase</keyword>